<keyword evidence="3" id="KW-1185">Reference proteome</keyword>
<sequence length="386" mass="42354">MDHSRGEDVGVRLHPSQERAISNVQIQAASLRPAAEQNLAHALRTANLDPNGTLAVTTQAISTHASVCLHFHPDRLVGARSVAQCLLEDGVYRSQFETRISNGSVSAHPGGLRDEWERALFQGAYHSDDNSGGSGWRPDLRPKYGALDLMRNADGPAIRFGSCWLMLKPTVSRRCTFTFGGSQDQPKWVGTSTELTGVLNALVEECFTREFALGVHGIRVGALMQRLVSLGEEKDEEEEKRPETGRPSRNLDHVIEAQVHGEVRLDRDVELVVADPSFLETATGEHLRAMSRKYDFPLRWHPGFRLRASDVPPDFRGPAMPSLAERIAKAGFITAADIGVAVGDLVRNPGAWEDRGTVADVLQELKLLWHVLVRFGEPADAQPVGG</sequence>
<dbReference type="AlphaFoldDB" id="A0A167NS98"/>
<reference evidence="2 3" key="1">
    <citation type="journal article" date="2016" name="Genome Biol. Evol.">
        <title>Divergent and convergent evolution of fungal pathogenicity.</title>
        <authorList>
            <person name="Shang Y."/>
            <person name="Xiao G."/>
            <person name="Zheng P."/>
            <person name="Cen K."/>
            <person name="Zhan S."/>
            <person name="Wang C."/>
        </authorList>
    </citation>
    <scope>NUCLEOTIDE SEQUENCE [LARGE SCALE GENOMIC DNA]</scope>
    <source>
        <strain evidence="2 3">RCEF 264</strain>
    </source>
</reference>
<comment type="caution">
    <text evidence="2">The sequence shown here is derived from an EMBL/GenBank/DDBJ whole genome shotgun (WGS) entry which is preliminary data.</text>
</comment>
<accession>A0A167NS98</accession>
<protein>
    <recommendedName>
        <fullName evidence="4">DUF3626 domain-containing protein</fullName>
    </recommendedName>
</protein>
<dbReference type="Proteomes" id="UP000076874">
    <property type="component" value="Unassembled WGS sequence"/>
</dbReference>
<feature type="region of interest" description="Disordered" evidence="1">
    <location>
        <begin position="231"/>
        <end position="250"/>
    </location>
</feature>
<dbReference type="Pfam" id="PF12294">
    <property type="entry name" value="DUF3626"/>
    <property type="match status" value="1"/>
</dbReference>
<evidence type="ECO:0000313" key="3">
    <source>
        <dbReference type="Proteomes" id="UP000076874"/>
    </source>
</evidence>
<name>A0A167NS98_9HYPO</name>
<dbReference type="OrthoDB" id="3514773at2759"/>
<proteinExistence type="predicted"/>
<gene>
    <name evidence="2" type="ORF">SPI_08069</name>
</gene>
<evidence type="ECO:0000256" key="1">
    <source>
        <dbReference type="SAM" id="MobiDB-lite"/>
    </source>
</evidence>
<evidence type="ECO:0000313" key="2">
    <source>
        <dbReference type="EMBL" id="OAA55862.1"/>
    </source>
</evidence>
<organism evidence="2 3">
    <name type="scientific">Niveomyces insectorum RCEF 264</name>
    <dbReference type="NCBI Taxonomy" id="1081102"/>
    <lineage>
        <taxon>Eukaryota</taxon>
        <taxon>Fungi</taxon>
        <taxon>Dikarya</taxon>
        <taxon>Ascomycota</taxon>
        <taxon>Pezizomycotina</taxon>
        <taxon>Sordariomycetes</taxon>
        <taxon>Hypocreomycetidae</taxon>
        <taxon>Hypocreales</taxon>
        <taxon>Cordycipitaceae</taxon>
        <taxon>Niveomyces</taxon>
    </lineage>
</organism>
<evidence type="ECO:0008006" key="4">
    <source>
        <dbReference type="Google" id="ProtNLM"/>
    </source>
</evidence>
<dbReference type="InterPro" id="IPR022074">
    <property type="entry name" value="DUF3626"/>
</dbReference>
<dbReference type="EMBL" id="AZHD01000018">
    <property type="protein sequence ID" value="OAA55862.1"/>
    <property type="molecule type" value="Genomic_DNA"/>
</dbReference>
<feature type="compositionally biased region" description="Basic and acidic residues" evidence="1">
    <location>
        <begin position="239"/>
        <end position="250"/>
    </location>
</feature>